<dbReference type="NCBIfam" id="TIGR03919">
    <property type="entry name" value="T7SS_EccB"/>
    <property type="match status" value="1"/>
</dbReference>
<keyword evidence="9 10" id="KW-0472">Membrane</keyword>
<dbReference type="Gene3D" id="3.30.2390.20">
    <property type="entry name" value="Type VII secretion system EccB, repeat 1 domain"/>
    <property type="match status" value="1"/>
</dbReference>
<dbReference type="PANTHER" id="PTHR40765">
    <property type="entry name" value="ESX-2 SECRETION SYSTEM ATPASE ECCB2"/>
    <property type="match status" value="1"/>
</dbReference>
<evidence type="ECO:0000256" key="4">
    <source>
        <dbReference type="ARBA" id="ARBA00022692"/>
    </source>
</evidence>
<sequence length="451" mass="45334">MASRRDQLQSYQFLNQRVISAFVMRETDPAQSPLRRGIGALFGGLMLAILIGAGFGIYGILTKVGTDQWKSDGSVVVERESGASFVYLRGRLNPALNFTSAKLAAGRANPTVYRVAAKALAGVPRGVTVGIPNAPASLPAAGQQVRLPWAMCLVPGENPAAVLLVGAAGPAGADLGERGLLVSDGGTDTELIWHGRKHKIQNSRTTLPALYGAVDPTPVGTAWLNALPAGADIAAVGVQNRGAASRLVPGFTNGQVLAVDVGVDGKQFYLVLDNGLLPISALQRAVLNASFPADPKNVPVTVVSGAPQLKPAGNAEVQPPETPPTLATVAAGTTACAVTRAAAEAPAISVGGAASALSSAVPTSGASGGRALADAVGVPAGRFALVRVPGSGGYQVVTDLGLRHAVPDADALGRLGYAPGSATVVPTALVNAIPAGVTLDPAAAAKPAPTN</sequence>
<evidence type="ECO:0000256" key="2">
    <source>
        <dbReference type="ARBA" id="ARBA00008149"/>
    </source>
</evidence>
<reference evidence="11" key="1">
    <citation type="submission" date="2021-01" db="EMBL/GenBank/DDBJ databases">
        <title>Whole genome shotgun sequence of Actinoplanes siamensis NBRC 109076.</title>
        <authorList>
            <person name="Komaki H."/>
            <person name="Tamura T."/>
        </authorList>
    </citation>
    <scope>NUCLEOTIDE SEQUENCE</scope>
    <source>
        <strain evidence="11">NBRC 109076</strain>
    </source>
</reference>
<dbReference type="GO" id="GO:0005576">
    <property type="term" value="C:extracellular region"/>
    <property type="evidence" value="ECO:0007669"/>
    <property type="project" value="TreeGrafter"/>
</dbReference>
<keyword evidence="6" id="KW-0378">Hydrolase</keyword>
<keyword evidence="4 10" id="KW-0812">Transmembrane</keyword>
<feature type="transmembrane region" description="Helical" evidence="10">
    <location>
        <begin position="38"/>
        <end position="61"/>
    </location>
</feature>
<dbReference type="Gene3D" id="2.40.50.910">
    <property type="entry name" value="Type VII secretion system EccB, repeat 3 domain"/>
    <property type="match status" value="1"/>
</dbReference>
<protein>
    <submittedName>
        <fullName evidence="11">Type VII secretion protein EccB</fullName>
    </submittedName>
</protein>
<dbReference type="GO" id="GO:0016787">
    <property type="term" value="F:hydrolase activity"/>
    <property type="evidence" value="ECO:0007669"/>
    <property type="project" value="UniProtKB-KW"/>
</dbReference>
<evidence type="ECO:0000313" key="12">
    <source>
        <dbReference type="Proteomes" id="UP000629619"/>
    </source>
</evidence>
<keyword evidence="7" id="KW-0067">ATP-binding</keyword>
<name>A0A919N520_9ACTN</name>
<accession>A0A919N520</accession>
<keyword evidence="3" id="KW-1003">Cell membrane</keyword>
<dbReference type="InterPro" id="IPR042485">
    <property type="entry name" value="T7SS_EccB_R3"/>
</dbReference>
<evidence type="ECO:0000256" key="7">
    <source>
        <dbReference type="ARBA" id="ARBA00022840"/>
    </source>
</evidence>
<dbReference type="EMBL" id="BOMW01000019">
    <property type="protein sequence ID" value="GIF04486.1"/>
    <property type="molecule type" value="Genomic_DNA"/>
</dbReference>
<evidence type="ECO:0000256" key="3">
    <source>
        <dbReference type="ARBA" id="ARBA00022475"/>
    </source>
</evidence>
<evidence type="ECO:0000256" key="5">
    <source>
        <dbReference type="ARBA" id="ARBA00022741"/>
    </source>
</evidence>
<evidence type="ECO:0000256" key="9">
    <source>
        <dbReference type="ARBA" id="ARBA00023136"/>
    </source>
</evidence>
<keyword evidence="5" id="KW-0547">Nucleotide-binding</keyword>
<comment type="caution">
    <text evidence="11">The sequence shown here is derived from an EMBL/GenBank/DDBJ whole genome shotgun (WGS) entry which is preliminary data.</text>
</comment>
<dbReference type="AlphaFoldDB" id="A0A919N520"/>
<dbReference type="GO" id="GO:0005524">
    <property type="term" value="F:ATP binding"/>
    <property type="evidence" value="ECO:0007669"/>
    <property type="project" value="UniProtKB-KW"/>
</dbReference>
<dbReference type="Pfam" id="PF05108">
    <property type="entry name" value="T7SS_ESX1_EccB"/>
    <property type="match status" value="1"/>
</dbReference>
<evidence type="ECO:0000313" key="11">
    <source>
        <dbReference type="EMBL" id="GIF04486.1"/>
    </source>
</evidence>
<comment type="similarity">
    <text evidence="2">Belongs to the EccB family.</text>
</comment>
<dbReference type="InterPro" id="IPR044857">
    <property type="entry name" value="T7SS_EccB_R1"/>
</dbReference>
<comment type="subcellular location">
    <subcellularLocation>
        <location evidence="1">Cell membrane</location>
        <topology evidence="1">Single-pass membrane protein</topology>
    </subcellularLocation>
</comment>
<evidence type="ECO:0000256" key="10">
    <source>
        <dbReference type="SAM" id="Phobius"/>
    </source>
</evidence>
<evidence type="ECO:0000256" key="8">
    <source>
        <dbReference type="ARBA" id="ARBA00022989"/>
    </source>
</evidence>
<keyword evidence="12" id="KW-1185">Reference proteome</keyword>
<gene>
    <name evidence="11" type="ORF">Asi03nite_20240</name>
</gene>
<proteinExistence type="inferred from homology"/>
<dbReference type="GO" id="GO:0005886">
    <property type="term" value="C:plasma membrane"/>
    <property type="evidence" value="ECO:0007669"/>
    <property type="project" value="UniProtKB-SubCell"/>
</dbReference>
<dbReference type="Proteomes" id="UP000629619">
    <property type="component" value="Unassembled WGS sequence"/>
</dbReference>
<keyword evidence="8 10" id="KW-1133">Transmembrane helix</keyword>
<dbReference type="RefSeq" id="WP_203678281.1">
    <property type="nucleotide sequence ID" value="NZ_BOMW01000019.1"/>
</dbReference>
<dbReference type="InterPro" id="IPR007795">
    <property type="entry name" value="T7SS_EccB"/>
</dbReference>
<organism evidence="11 12">
    <name type="scientific">Actinoplanes siamensis</name>
    <dbReference type="NCBI Taxonomy" id="1223317"/>
    <lineage>
        <taxon>Bacteria</taxon>
        <taxon>Bacillati</taxon>
        <taxon>Actinomycetota</taxon>
        <taxon>Actinomycetes</taxon>
        <taxon>Micromonosporales</taxon>
        <taxon>Micromonosporaceae</taxon>
        <taxon>Actinoplanes</taxon>
    </lineage>
</organism>
<evidence type="ECO:0000256" key="6">
    <source>
        <dbReference type="ARBA" id="ARBA00022801"/>
    </source>
</evidence>
<evidence type="ECO:0000256" key="1">
    <source>
        <dbReference type="ARBA" id="ARBA00004162"/>
    </source>
</evidence>
<dbReference type="PANTHER" id="PTHR40765:SF2">
    <property type="entry name" value="ESX-2 SECRETION SYSTEM ATPASE ECCB2"/>
    <property type="match status" value="1"/>
</dbReference>